<evidence type="ECO:0000313" key="1">
    <source>
        <dbReference type="EMBL" id="KIJ28493.1"/>
    </source>
</evidence>
<dbReference type="OrthoDB" id="6132182at2759"/>
<keyword evidence="2" id="KW-1185">Reference proteome</keyword>
<dbReference type="HOGENOM" id="CLU_2851191_0_0_1"/>
<reference evidence="1 2" key="1">
    <citation type="submission" date="2014-06" db="EMBL/GenBank/DDBJ databases">
        <title>Evolutionary Origins and Diversification of the Mycorrhizal Mutualists.</title>
        <authorList>
            <consortium name="DOE Joint Genome Institute"/>
            <consortium name="Mycorrhizal Genomics Consortium"/>
            <person name="Kohler A."/>
            <person name="Kuo A."/>
            <person name="Nagy L.G."/>
            <person name="Floudas D."/>
            <person name="Copeland A."/>
            <person name="Barry K.W."/>
            <person name="Cichocki N."/>
            <person name="Veneault-Fourrey C."/>
            <person name="LaButti K."/>
            <person name="Lindquist E.A."/>
            <person name="Lipzen A."/>
            <person name="Lundell T."/>
            <person name="Morin E."/>
            <person name="Murat C."/>
            <person name="Riley R."/>
            <person name="Ohm R."/>
            <person name="Sun H."/>
            <person name="Tunlid A."/>
            <person name="Henrissat B."/>
            <person name="Grigoriev I.V."/>
            <person name="Hibbett D.S."/>
            <person name="Martin F."/>
        </authorList>
    </citation>
    <scope>NUCLEOTIDE SEQUENCE [LARGE SCALE GENOMIC DNA]</scope>
    <source>
        <strain evidence="1 2">SS14</strain>
    </source>
</reference>
<dbReference type="EMBL" id="KN837304">
    <property type="protein sequence ID" value="KIJ28493.1"/>
    <property type="molecule type" value="Genomic_DNA"/>
</dbReference>
<evidence type="ECO:0000313" key="2">
    <source>
        <dbReference type="Proteomes" id="UP000054279"/>
    </source>
</evidence>
<organism evidence="1 2">
    <name type="scientific">Sphaerobolus stellatus (strain SS14)</name>
    <dbReference type="NCBI Taxonomy" id="990650"/>
    <lineage>
        <taxon>Eukaryota</taxon>
        <taxon>Fungi</taxon>
        <taxon>Dikarya</taxon>
        <taxon>Basidiomycota</taxon>
        <taxon>Agaricomycotina</taxon>
        <taxon>Agaricomycetes</taxon>
        <taxon>Phallomycetidae</taxon>
        <taxon>Geastrales</taxon>
        <taxon>Sphaerobolaceae</taxon>
        <taxon>Sphaerobolus</taxon>
    </lineage>
</organism>
<gene>
    <name evidence="1" type="ORF">M422DRAFT_270184</name>
</gene>
<accession>A0A0C9TGE9</accession>
<proteinExistence type="predicted"/>
<sequence>MCELSKPRLNLIDEGFVYVNEDIAEMELHWRVQKTGGSPVELGSLEVTVVATPLSLPPGSHFLVA</sequence>
<protein>
    <submittedName>
        <fullName evidence="1">Uncharacterized protein</fullName>
    </submittedName>
</protein>
<name>A0A0C9TGE9_SPHS4</name>
<dbReference type="Proteomes" id="UP000054279">
    <property type="component" value="Unassembled WGS sequence"/>
</dbReference>
<dbReference type="AlphaFoldDB" id="A0A0C9TGE9"/>